<dbReference type="AlphaFoldDB" id="E4PSD1"/>
<evidence type="ECO:0000313" key="1">
    <source>
        <dbReference type="EMBL" id="ADQ00166.1"/>
    </source>
</evidence>
<name>E4PSD1_MARAH</name>
<dbReference type="HOGENOM" id="CLU_3045094_0_0_6"/>
<protein>
    <submittedName>
        <fullName evidence="1">Uncharacterized protein</fullName>
    </submittedName>
</protein>
<organism evidence="1 2">
    <name type="scientific">Marinobacter adhaerens (strain DSM 23420 / HP15)</name>
    <dbReference type="NCBI Taxonomy" id="225937"/>
    <lineage>
        <taxon>Bacteria</taxon>
        <taxon>Pseudomonadati</taxon>
        <taxon>Pseudomonadota</taxon>
        <taxon>Gammaproteobacteria</taxon>
        <taxon>Pseudomonadales</taxon>
        <taxon>Marinobacteraceae</taxon>
        <taxon>Marinobacter</taxon>
    </lineage>
</organism>
<reference evidence="1 2" key="1">
    <citation type="journal article" date="2010" name="Stand. Genomic Sci.">
        <title>Complete genome sequence of Marinobacter adhaerens type strain (HP15), a diatom-interacting marine microorganism.</title>
        <authorList>
            <person name="Gardes A."/>
            <person name="Kaeppel E."/>
            <person name="Shehzad A."/>
            <person name="Seebah S."/>
            <person name="Teeling H."/>
            <person name="Yarza P."/>
            <person name="Glockner F.O."/>
            <person name="Grossart H.P."/>
            <person name="Ullrich M.S."/>
        </authorList>
    </citation>
    <scope>NUCLEOTIDE SEQUENCE [LARGE SCALE GENOMIC DNA]</scope>
    <source>
        <strain evidence="2">DSM 23420 / HP15</strain>
        <plasmid evidence="2">Plasmid pHP-187</plasmid>
    </source>
</reference>
<keyword evidence="1" id="KW-0614">Plasmid</keyword>
<accession>E4PSD1</accession>
<evidence type="ECO:0000313" key="2">
    <source>
        <dbReference type="Proteomes" id="UP000007077"/>
    </source>
</evidence>
<reference evidence="2" key="2">
    <citation type="submission" date="2010-02" db="EMBL/GenBank/DDBJ databases">
        <title>Complete genome sequence of Marinobacter adhaerens type strain (HP15).</title>
        <authorList>
            <person name="Gaerdes A.A.M."/>
            <person name="Kaeppel E."/>
            <person name="Shezad A."/>
            <person name="Seebah S."/>
            <person name="Teeling H."/>
            <person name="Yarza P."/>
            <person name="Gloeckner F.O."/>
            <person name="Ullrich M.S."/>
        </authorList>
    </citation>
    <scope>NUCLEOTIDE SEQUENCE [LARGE SCALE GENOMIC DNA]</scope>
    <source>
        <strain evidence="2">DSM 23420 / HP15</strain>
        <plasmid evidence="2">Plasmid pHP-187</plasmid>
    </source>
</reference>
<proteinExistence type="predicted"/>
<dbReference type="EMBL" id="CP001980">
    <property type="protein sequence ID" value="ADQ00166.1"/>
    <property type="molecule type" value="Genomic_DNA"/>
</dbReference>
<gene>
    <name evidence="1" type="ordered locus">HP15_p187g169</name>
</gene>
<sequence>MFPSDQVLTYVVSHPKAENIKNVVLNSSNAEEAQIFGNLGAFSFCYIFNASGSQ</sequence>
<dbReference type="KEGG" id="mad:HP15_p187g169"/>
<geneLocation type="plasmid" evidence="1 2">
    <name>pHP-187</name>
</geneLocation>
<dbReference type="Proteomes" id="UP000007077">
    <property type="component" value="Plasmid pHP-187"/>
</dbReference>